<protein>
    <submittedName>
        <fullName evidence="3">Uncharacterized protein</fullName>
    </submittedName>
</protein>
<feature type="region of interest" description="Disordered" evidence="2">
    <location>
        <begin position="313"/>
        <end position="441"/>
    </location>
</feature>
<feature type="coiled-coil region" evidence="1">
    <location>
        <begin position="235"/>
        <end position="294"/>
    </location>
</feature>
<dbReference type="GeneID" id="126882608"/>
<feature type="region of interest" description="Disordered" evidence="2">
    <location>
        <begin position="1"/>
        <end position="153"/>
    </location>
</feature>
<feature type="compositionally biased region" description="Polar residues" evidence="2">
    <location>
        <begin position="338"/>
        <end position="352"/>
    </location>
</feature>
<feature type="compositionally biased region" description="Basic and acidic residues" evidence="2">
    <location>
        <begin position="403"/>
        <end position="414"/>
    </location>
</feature>
<dbReference type="RefSeq" id="XP_050503539.1">
    <property type="nucleotide sequence ID" value="XM_050647582.1"/>
</dbReference>
<keyword evidence="4" id="KW-1185">Reference proteome</keyword>
<feature type="compositionally biased region" description="Basic and acidic residues" evidence="2">
    <location>
        <begin position="71"/>
        <end position="81"/>
    </location>
</feature>
<feature type="compositionally biased region" description="Polar residues" evidence="2">
    <location>
        <begin position="427"/>
        <end position="438"/>
    </location>
</feature>
<feature type="compositionally biased region" description="Basic and acidic residues" evidence="2">
    <location>
        <begin position="361"/>
        <end position="370"/>
    </location>
</feature>
<keyword evidence="1" id="KW-0175">Coiled coil</keyword>
<reference evidence="3" key="1">
    <citation type="submission" date="2025-05" db="UniProtKB">
        <authorList>
            <consortium name="EnsemblMetazoa"/>
        </authorList>
    </citation>
    <scope>IDENTIFICATION</scope>
</reference>
<evidence type="ECO:0000313" key="4">
    <source>
        <dbReference type="Proteomes" id="UP001652700"/>
    </source>
</evidence>
<feature type="compositionally biased region" description="Acidic residues" evidence="2">
    <location>
        <begin position="55"/>
        <end position="67"/>
    </location>
</feature>
<feature type="compositionally biased region" description="Low complexity" evidence="2">
    <location>
        <begin position="1"/>
        <end position="14"/>
    </location>
</feature>
<feature type="coiled-coil region" evidence="1">
    <location>
        <begin position="176"/>
        <end position="203"/>
    </location>
</feature>
<evidence type="ECO:0000313" key="3">
    <source>
        <dbReference type="EnsemblMetazoa" id="XP_050503539.1"/>
    </source>
</evidence>
<name>A0ABM5K023_DIAVI</name>
<feature type="region of interest" description="Disordered" evidence="2">
    <location>
        <begin position="660"/>
        <end position="700"/>
    </location>
</feature>
<evidence type="ECO:0000256" key="1">
    <source>
        <dbReference type="SAM" id="Coils"/>
    </source>
</evidence>
<sequence length="742" mass="82946">MSSSESTELSPSNSAQNADEPTQPESFSKSEHESSDDDASGDESAPRASSPKSEMEEEYSSSEDEQMPENKFSDEEVRVAYEDLEETPQVSSENETRDSETPQVSEKPQARVEFDTSNSCNRRPEEKQANKRPRNPSSPTQNPELKKAKDLDAMQGSIDEIIARLHQSEIARKQDQQAYGQQIDRLMAELQKLNAINAQKDEENRGLVSRLMSLTQGPKASPEPTHDIASTNAKIEELIMNLQNSESIRQRERERHGRETAEMMAELKQLRATIEQKDLRNQELVDQLMRLTAEKQGQTPTPSDEVPIEVVMETEEGTESGNDGVYEFPKYRKRKNKNTTSQISQNARNNDMSEILSEASDAEKDHESNNSKKRRTQPATVKNTKPAEVAQVIIHQLSDDEEQKAKDNLQERQNRKNKKKTAVEASKASTSNAVAETKTSTRKTKPPAIILKSVIESQRILGKAATNGIGSVNKFAKSGRSIVIQTNDREGYLGMLKLLEDHTPKVEFIAYPIDAETNRAKRKIIRGLNTGLNLKALGAEIEKEGIEVRKIERMISKKPDKKELPLYIVTIGEDDEKKMAQISNLSYMKVTIEDEFRIKKDVLQCFNCQNFYHGSRACHCEARCVKCGENHKTSDCEKDRETAAKCANCGEAHTASYRGCKKAPQKRSKAPTPPKSRGAPSAPTRPNVSYANAAKGNVPSTSAPLDQNAMLCEMNAAMQNFANMMQKMVAAFDVIKQFNNTA</sequence>
<evidence type="ECO:0000256" key="2">
    <source>
        <dbReference type="SAM" id="MobiDB-lite"/>
    </source>
</evidence>
<organism evidence="3 4">
    <name type="scientific">Diabrotica virgifera virgifera</name>
    <name type="common">western corn rootworm</name>
    <dbReference type="NCBI Taxonomy" id="50390"/>
    <lineage>
        <taxon>Eukaryota</taxon>
        <taxon>Metazoa</taxon>
        <taxon>Ecdysozoa</taxon>
        <taxon>Arthropoda</taxon>
        <taxon>Hexapoda</taxon>
        <taxon>Insecta</taxon>
        <taxon>Pterygota</taxon>
        <taxon>Neoptera</taxon>
        <taxon>Endopterygota</taxon>
        <taxon>Coleoptera</taxon>
        <taxon>Polyphaga</taxon>
        <taxon>Cucujiformia</taxon>
        <taxon>Chrysomeloidea</taxon>
        <taxon>Chrysomelidae</taxon>
        <taxon>Galerucinae</taxon>
        <taxon>Diabroticina</taxon>
        <taxon>Diabroticites</taxon>
        <taxon>Diabrotica</taxon>
    </lineage>
</organism>
<dbReference type="PANTHER" id="PTHR33273">
    <property type="entry name" value="DOMAIN-CONTAINING PROTEIN, PUTATIVE-RELATED"/>
    <property type="match status" value="1"/>
</dbReference>
<feature type="compositionally biased region" description="Basic residues" evidence="2">
    <location>
        <begin position="660"/>
        <end position="669"/>
    </location>
</feature>
<dbReference type="Proteomes" id="UP001652700">
    <property type="component" value="Unplaced"/>
</dbReference>
<proteinExistence type="predicted"/>
<dbReference type="PANTHER" id="PTHR33273:SF2">
    <property type="entry name" value="ENDONUCLEASE_EXONUCLEASE_PHOSPHATASE DOMAIN-CONTAINING PROTEIN"/>
    <property type="match status" value="1"/>
</dbReference>
<dbReference type="EnsemblMetazoa" id="XM_050647582.1">
    <property type="protein sequence ID" value="XP_050503539.1"/>
    <property type="gene ID" value="LOC126882608"/>
</dbReference>
<accession>A0ABM5K023</accession>
<feature type="compositionally biased region" description="Polar residues" evidence="2">
    <location>
        <begin position="15"/>
        <end position="24"/>
    </location>
</feature>